<gene>
    <name evidence="3" type="ORF">H8S62_16070</name>
</gene>
<dbReference type="GO" id="GO:0016301">
    <property type="term" value="F:kinase activity"/>
    <property type="evidence" value="ECO:0007669"/>
    <property type="project" value="UniProtKB-KW"/>
</dbReference>
<evidence type="ECO:0000313" key="4">
    <source>
        <dbReference type="Proteomes" id="UP000607645"/>
    </source>
</evidence>
<evidence type="ECO:0000313" key="3">
    <source>
        <dbReference type="EMBL" id="MBC5738530.1"/>
    </source>
</evidence>
<dbReference type="RefSeq" id="WP_186920268.1">
    <property type="nucleotide sequence ID" value="NZ_JACOPQ010000016.1"/>
</dbReference>
<feature type="transmembrane region" description="Helical" evidence="1">
    <location>
        <begin position="200"/>
        <end position="219"/>
    </location>
</feature>
<keyword evidence="3" id="KW-0808">Transferase</keyword>
<dbReference type="Pfam" id="PF14501">
    <property type="entry name" value="HATPase_c_5"/>
    <property type="match status" value="1"/>
</dbReference>
<feature type="transmembrane region" description="Helical" evidence="1">
    <location>
        <begin position="136"/>
        <end position="154"/>
    </location>
</feature>
<keyword evidence="1" id="KW-1133">Transmembrane helix</keyword>
<dbReference type="Gene3D" id="3.30.565.10">
    <property type="entry name" value="Histidine kinase-like ATPase, C-terminal domain"/>
    <property type="match status" value="1"/>
</dbReference>
<protein>
    <submittedName>
        <fullName evidence="3">Sensor histidine kinase</fullName>
    </submittedName>
</protein>
<dbReference type="CDD" id="cd16935">
    <property type="entry name" value="HATPase_AgrC-ComD-like"/>
    <property type="match status" value="1"/>
</dbReference>
<accession>A0A8J6MDM7</accession>
<feature type="domain" description="Sensor histidine kinase NatK-like C-terminal" evidence="2">
    <location>
        <begin position="336"/>
        <end position="437"/>
    </location>
</feature>
<dbReference type="AlphaFoldDB" id="A0A8J6MDM7"/>
<feature type="transmembrane region" description="Helical" evidence="1">
    <location>
        <begin position="174"/>
        <end position="194"/>
    </location>
</feature>
<dbReference type="EMBL" id="JACOPQ010000016">
    <property type="protein sequence ID" value="MBC5738530.1"/>
    <property type="molecule type" value="Genomic_DNA"/>
</dbReference>
<dbReference type="InterPro" id="IPR032834">
    <property type="entry name" value="NatK-like_C"/>
</dbReference>
<comment type="caution">
    <text evidence="3">The sequence shown here is derived from an EMBL/GenBank/DDBJ whole genome shotgun (WGS) entry which is preliminary data.</text>
</comment>
<feature type="transmembrane region" description="Helical" evidence="1">
    <location>
        <begin position="39"/>
        <end position="58"/>
    </location>
</feature>
<evidence type="ECO:0000256" key="1">
    <source>
        <dbReference type="SAM" id="Phobius"/>
    </source>
</evidence>
<keyword evidence="1" id="KW-0472">Membrane</keyword>
<dbReference type="InterPro" id="IPR036890">
    <property type="entry name" value="HATPase_C_sf"/>
</dbReference>
<proteinExistence type="predicted"/>
<feature type="transmembrane region" description="Helical" evidence="1">
    <location>
        <begin position="64"/>
        <end position="82"/>
    </location>
</feature>
<dbReference type="Proteomes" id="UP000607645">
    <property type="component" value="Unassembled WGS sequence"/>
</dbReference>
<feature type="transmembrane region" description="Helical" evidence="1">
    <location>
        <begin position="94"/>
        <end position="116"/>
    </location>
</feature>
<evidence type="ECO:0000259" key="2">
    <source>
        <dbReference type="Pfam" id="PF14501"/>
    </source>
</evidence>
<organism evidence="3 4">
    <name type="scientific">Lawsonibacter faecis</name>
    <dbReference type="NCBI Taxonomy" id="2763052"/>
    <lineage>
        <taxon>Bacteria</taxon>
        <taxon>Bacillati</taxon>
        <taxon>Bacillota</taxon>
        <taxon>Clostridia</taxon>
        <taxon>Eubacteriales</taxon>
        <taxon>Oscillospiraceae</taxon>
        <taxon>Lawsonibacter</taxon>
    </lineage>
</organism>
<feature type="transmembrane region" description="Helical" evidence="1">
    <location>
        <begin position="6"/>
        <end position="27"/>
    </location>
</feature>
<keyword evidence="1" id="KW-0812">Transmembrane</keyword>
<reference evidence="3" key="1">
    <citation type="submission" date="2020-08" db="EMBL/GenBank/DDBJ databases">
        <title>Genome public.</title>
        <authorList>
            <person name="Liu C."/>
            <person name="Sun Q."/>
        </authorList>
    </citation>
    <scope>NUCLEOTIDE SEQUENCE</scope>
    <source>
        <strain evidence="3">NSJ-52</strain>
    </source>
</reference>
<sequence>MLQVSSLFLYKLMFMVNLIAAQTMFLFRLNKKPRYGVRITLCTAFSFVFVFFFPILAYNALYSSFMFFTFFVLTILTTKTCYDINWRSCIFCTVAGYSVQHLASVLYDIVITVGLFDNAAQMYSDAAASTIKPLNMLILAEVYALVYWCMYHLLGRRIKRNEDLTIKSPSLLALLVLVVLVEIVLNAFVIYRKYESLDMAYYMAASITNVICSVSVLVMQFELLLRKTLENELGIVYQMWHQEQKQFLITKETIDLINMKCHDMKHQIHSISKKGAIDQETLREIESTISIYDSIVKTGNQALDIIIAEKSLYCGKNDIFISYMVDGEKLGFMSDTDVYSLFGNLLDNAIQTVLKLDRDMRVIGITIKAEGELLSINSHNYYSGEVQMEDGLPVTTNADTDYHGFGVKSMVMIVEKYGGSISFDAKDHVFNLNILFPLGLAAQSPRTS</sequence>
<name>A0A8J6MDM7_9FIRM</name>
<keyword evidence="4" id="KW-1185">Reference proteome</keyword>
<keyword evidence="3" id="KW-0418">Kinase</keyword>